<dbReference type="Proteomes" id="UP000678679">
    <property type="component" value="Chromosome 2"/>
</dbReference>
<proteinExistence type="predicted"/>
<dbReference type="KEGG" id="fya:KMW28_23955"/>
<organism evidence="1 2">
    <name type="scientific">Flammeovirga yaeyamensis</name>
    <dbReference type="NCBI Taxonomy" id="367791"/>
    <lineage>
        <taxon>Bacteria</taxon>
        <taxon>Pseudomonadati</taxon>
        <taxon>Bacteroidota</taxon>
        <taxon>Cytophagia</taxon>
        <taxon>Cytophagales</taxon>
        <taxon>Flammeovirgaceae</taxon>
        <taxon>Flammeovirga</taxon>
    </lineage>
</organism>
<name>A0AAX1NDT8_9BACT</name>
<sequence length="216" mass="25891">MRKSNIFWIIFLSFIFSSCNDSNNIPYHINEIEFLNGNIRVISFSSKSWHTDSTNYYYSKNHELEKILIFSNRKVITTYCKHWLDPNKNSIYFGTLDRDSLFDGYTIVKRNINNLPEIYDSYYHGKKIARTKFNYGNNKILGKEDFTLKDSTERIFNYIYKSNILVKKECNTGIHKVFSDYEFDHLRNPVSWKEGYYDGNKLKGNLTQVHRKYTYY</sequence>
<keyword evidence="2" id="KW-1185">Reference proteome</keyword>
<evidence type="ECO:0000313" key="2">
    <source>
        <dbReference type="Proteomes" id="UP000678679"/>
    </source>
</evidence>
<gene>
    <name evidence="1" type="ORF">KMW28_23955</name>
</gene>
<evidence type="ECO:0000313" key="1">
    <source>
        <dbReference type="EMBL" id="QWG05477.1"/>
    </source>
</evidence>
<protein>
    <recommendedName>
        <fullName evidence="3">Lipoprotein</fullName>
    </recommendedName>
</protein>
<dbReference type="AlphaFoldDB" id="A0AAX1NDT8"/>
<accession>A0AAX1NDT8</accession>
<dbReference type="EMBL" id="CP076133">
    <property type="protein sequence ID" value="QWG05477.1"/>
    <property type="molecule type" value="Genomic_DNA"/>
</dbReference>
<dbReference type="PROSITE" id="PS51257">
    <property type="entry name" value="PROKAR_LIPOPROTEIN"/>
    <property type="match status" value="1"/>
</dbReference>
<dbReference type="RefSeq" id="WP_169661872.1">
    <property type="nucleotide sequence ID" value="NZ_CP076133.1"/>
</dbReference>
<reference evidence="1 2" key="1">
    <citation type="submission" date="2021-05" db="EMBL/GenBank/DDBJ databases">
        <title>Comparative genomic studies on the polysaccharide-degrading batcterial strains of the Flammeovirga genus.</title>
        <authorList>
            <person name="Zewei F."/>
            <person name="Zheng Z."/>
            <person name="Yu L."/>
            <person name="Ruyue G."/>
            <person name="Yanhong M."/>
            <person name="Yuanyuan C."/>
            <person name="Jingyan G."/>
            <person name="Wenjun H."/>
        </authorList>
    </citation>
    <scope>NUCLEOTIDE SEQUENCE [LARGE SCALE GENOMIC DNA]</scope>
    <source>
        <strain evidence="1 2">NBRC:100898</strain>
    </source>
</reference>
<evidence type="ECO:0008006" key="3">
    <source>
        <dbReference type="Google" id="ProtNLM"/>
    </source>
</evidence>